<dbReference type="InterPro" id="IPR001647">
    <property type="entry name" value="HTH_TetR"/>
</dbReference>
<feature type="DNA-binding region" description="H-T-H motif" evidence="2">
    <location>
        <begin position="43"/>
        <end position="62"/>
    </location>
</feature>
<dbReference type="Pfam" id="PF00440">
    <property type="entry name" value="TetR_N"/>
    <property type="match status" value="1"/>
</dbReference>
<dbReference type="InterPro" id="IPR009057">
    <property type="entry name" value="Homeodomain-like_sf"/>
</dbReference>
<dbReference type="PANTHER" id="PTHR43479">
    <property type="entry name" value="ACREF/ENVCD OPERON REPRESSOR-RELATED"/>
    <property type="match status" value="1"/>
</dbReference>
<keyword evidence="5" id="KW-1185">Reference proteome</keyword>
<dbReference type="GO" id="GO:0003677">
    <property type="term" value="F:DNA binding"/>
    <property type="evidence" value="ECO:0007669"/>
    <property type="project" value="UniProtKB-UniRule"/>
</dbReference>
<organism evidence="4 5">
    <name type="scientific">Megasphaera micronuciformis F0359</name>
    <dbReference type="NCBI Taxonomy" id="706434"/>
    <lineage>
        <taxon>Bacteria</taxon>
        <taxon>Bacillati</taxon>
        <taxon>Bacillota</taxon>
        <taxon>Negativicutes</taxon>
        <taxon>Veillonellales</taxon>
        <taxon>Veillonellaceae</taxon>
        <taxon>Megasphaera</taxon>
    </lineage>
</organism>
<proteinExistence type="predicted"/>
<accession>E2ZAV3</accession>
<feature type="domain" description="HTH tetR-type" evidence="3">
    <location>
        <begin position="20"/>
        <end position="80"/>
    </location>
</feature>
<dbReference type="SUPFAM" id="SSF46689">
    <property type="entry name" value="Homeodomain-like"/>
    <property type="match status" value="1"/>
</dbReference>
<dbReference type="RefSeq" id="WP_006941426.1">
    <property type="nucleotide sequence ID" value="NZ_GL538186.1"/>
</dbReference>
<evidence type="ECO:0000313" key="5">
    <source>
        <dbReference type="Proteomes" id="UP000003195"/>
    </source>
</evidence>
<gene>
    <name evidence="4" type="ORF">HMPREF9429_00574</name>
</gene>
<comment type="caution">
    <text evidence="4">The sequence shown here is derived from an EMBL/GenBank/DDBJ whole genome shotgun (WGS) entry which is preliminary data.</text>
</comment>
<dbReference type="PANTHER" id="PTHR43479:SF11">
    <property type="entry name" value="ACREF_ENVCD OPERON REPRESSOR-RELATED"/>
    <property type="match status" value="1"/>
</dbReference>
<evidence type="ECO:0000259" key="3">
    <source>
        <dbReference type="PROSITE" id="PS50977"/>
    </source>
</evidence>
<keyword evidence="1 2" id="KW-0238">DNA-binding</keyword>
<dbReference type="InterPro" id="IPR050624">
    <property type="entry name" value="HTH-type_Tx_Regulator"/>
</dbReference>
<sequence length="216" mass="24614">MQAACRKGVKMPKGSPELTRARREEIINACEKLYEVMSFKEVTIKEISKYTSFTRPSIYNYFSTREDIFLALLQREYEAWIRYLEAVKPTSDEKTASGFAGMLAESLSTRPILLKLLAMNQFDMEEHSDVRCLAEFKSVCMAARKAVCSCLARYIPYMGIAEAEAFAYAFFPFMFGIYPYTTGTKKQAEALELANVAAMQMSVYELVYNCAARLLK</sequence>
<dbReference type="AlphaFoldDB" id="E2ZAV3"/>
<dbReference type="EMBL" id="AECS01000012">
    <property type="protein sequence ID" value="EFQ04635.1"/>
    <property type="molecule type" value="Genomic_DNA"/>
</dbReference>
<dbReference type="eggNOG" id="COG1309">
    <property type="taxonomic scope" value="Bacteria"/>
</dbReference>
<dbReference type="InterPro" id="IPR041483">
    <property type="entry name" value="TetR_C_34"/>
</dbReference>
<evidence type="ECO:0000256" key="2">
    <source>
        <dbReference type="PROSITE-ProRule" id="PRU00335"/>
    </source>
</evidence>
<name>E2ZAV3_9FIRM</name>
<dbReference type="HOGENOM" id="CLU_092792_2_0_9"/>
<dbReference type="PROSITE" id="PS50977">
    <property type="entry name" value="HTH_TETR_2"/>
    <property type="match status" value="1"/>
</dbReference>
<dbReference type="Proteomes" id="UP000003195">
    <property type="component" value="Unassembled WGS sequence"/>
</dbReference>
<evidence type="ECO:0000313" key="4">
    <source>
        <dbReference type="EMBL" id="EFQ04635.1"/>
    </source>
</evidence>
<dbReference type="STRING" id="706434.HMPREF9429_00574"/>
<reference evidence="4 5" key="1">
    <citation type="submission" date="2010-08" db="EMBL/GenBank/DDBJ databases">
        <authorList>
            <person name="Weinstock G."/>
            <person name="Sodergren E."/>
            <person name="Clifton S."/>
            <person name="Fulton L."/>
            <person name="Fulton B."/>
            <person name="Courtney L."/>
            <person name="Fronick C."/>
            <person name="Harrison M."/>
            <person name="Strong C."/>
            <person name="Farmer C."/>
            <person name="Delahaunty K."/>
            <person name="Markovic C."/>
            <person name="Hall O."/>
            <person name="Minx P."/>
            <person name="Tomlinson C."/>
            <person name="Mitreva M."/>
            <person name="Hou S."/>
            <person name="Chen J."/>
            <person name="Wollam A."/>
            <person name="Pepin K.H."/>
            <person name="Johnson M."/>
            <person name="Bhonagiri V."/>
            <person name="Zhang X."/>
            <person name="Suruliraj S."/>
            <person name="Warren W."/>
            <person name="Chinwalla A."/>
            <person name="Mardis E.R."/>
            <person name="Wilson R.K."/>
        </authorList>
    </citation>
    <scope>NUCLEOTIDE SEQUENCE [LARGE SCALE GENOMIC DNA]</scope>
    <source>
        <strain evidence="4 5">F0359</strain>
    </source>
</reference>
<protein>
    <submittedName>
        <fullName evidence="4">Transcriptional regulator, TetR family</fullName>
    </submittedName>
</protein>
<dbReference type="Gene3D" id="1.10.357.10">
    <property type="entry name" value="Tetracycline Repressor, domain 2"/>
    <property type="match status" value="1"/>
</dbReference>
<evidence type="ECO:0000256" key="1">
    <source>
        <dbReference type="ARBA" id="ARBA00023125"/>
    </source>
</evidence>
<dbReference type="Pfam" id="PF17929">
    <property type="entry name" value="TetR_C_34"/>
    <property type="match status" value="1"/>
</dbReference>